<dbReference type="EMBL" id="FMBL01000001">
    <property type="protein sequence ID" value="SCC78514.1"/>
    <property type="molecule type" value="Genomic_DNA"/>
</dbReference>
<evidence type="ECO:0000313" key="1">
    <source>
        <dbReference type="EMBL" id="SCC78514.1"/>
    </source>
</evidence>
<sequence length="40" mass="4697">MPVIAYGLREGYPYNISIHTKHLYDLEKIYGGFYPLTCYP</sequence>
<protein>
    <submittedName>
        <fullName evidence="1">Uncharacterized protein</fullName>
    </submittedName>
</protein>
<dbReference type="Proteomes" id="UP000242610">
    <property type="component" value="Unassembled WGS sequence"/>
</dbReference>
<organism evidence="1 2">
    <name type="scientific">Bifidobacterium commune</name>
    <dbReference type="NCBI Taxonomy" id="1505727"/>
    <lineage>
        <taxon>Bacteria</taxon>
        <taxon>Bacillati</taxon>
        <taxon>Actinomycetota</taxon>
        <taxon>Actinomycetes</taxon>
        <taxon>Bifidobacteriales</taxon>
        <taxon>Bifidobacteriaceae</taxon>
        <taxon>Bifidobacterium</taxon>
    </lineage>
</organism>
<dbReference type="STRING" id="1505727.GA0061077_0300"/>
<reference evidence="2" key="1">
    <citation type="submission" date="2016-08" db="EMBL/GenBank/DDBJ databases">
        <authorList>
            <person name="Varghese N."/>
            <person name="Submissions Spin"/>
        </authorList>
    </citation>
    <scope>NUCLEOTIDE SEQUENCE [LARGE SCALE GENOMIC DNA]</scope>
    <source>
        <strain evidence="2">R-52791</strain>
    </source>
</reference>
<accession>A0A1C4H0Q3</accession>
<dbReference type="AlphaFoldDB" id="A0A1C4H0Q3"/>
<proteinExistence type="predicted"/>
<gene>
    <name evidence="1" type="ORF">GA0061077_0300</name>
</gene>
<name>A0A1C4H0Q3_9BIFI</name>
<keyword evidence="2" id="KW-1185">Reference proteome</keyword>
<evidence type="ECO:0000313" key="2">
    <source>
        <dbReference type="Proteomes" id="UP000242610"/>
    </source>
</evidence>